<accession>A0A558HGG2</accession>
<comment type="function">
    <text evidence="9">Catalyzes 2 different reactions between oxygene and the acireductone 1,2-dihydroxy-3-keto-5-methylthiopentene (DHK-MTPene) depending upon the metal bound in the active site. Fe-containing acireductone dioxygenase (Fe-ARD) produces formate and 2-keto-4-methylthiobutyrate (KMTB), the alpha-ketoacid precursor of methionine in the methionine recycle pathway. Ni-containing acireductone dioxygenase (Ni-ARD) produces methylthiopropionate, carbon monoxide and formate, and does not lie on the methionine recycle pathway.</text>
</comment>
<sequence length="198" mass="22030">MSFLAIYAEQDASRPQLLTTDGAQIARELEVEGIRFERWTAGCEMSDPTDQTQVLAAYADDVARLKAENGFVTADVIGLTPDHPERAALRGKFLDEHRHAEHEVRFFVRGSGIFYLHLGERVFAVGCEQNDLIAVPAGTPHWFDMGPTPDFTAIRLFTNPEGWVANFTSSDIASRFPRHESLAEHFTQTAAPHSEESA</sequence>
<dbReference type="EC" id="1.13.11.54" evidence="9"/>
<keyword evidence="7 9" id="KW-0408">Iron</keyword>
<comment type="cofactor">
    <cofactor evidence="9">
        <name>Fe(2+)</name>
        <dbReference type="ChEBI" id="CHEBI:29033"/>
    </cofactor>
    <text evidence="9">Binds 1 Fe(2+) cation per monomer.</text>
</comment>
<gene>
    <name evidence="9" type="primary">mtnD</name>
    <name evidence="10" type="ORF">FQP86_15335</name>
</gene>
<feature type="binding site" evidence="9">
    <location>
        <position position="141"/>
    </location>
    <ligand>
        <name>Ni(2+)</name>
        <dbReference type="ChEBI" id="CHEBI:49786"/>
    </ligand>
</feature>
<dbReference type="Proteomes" id="UP000319941">
    <property type="component" value="Unassembled WGS sequence"/>
</dbReference>
<comment type="catalytic activity">
    <reaction evidence="9">
        <text>1,2-dihydroxy-5-(methylsulfanyl)pent-1-en-3-one + O2 = 3-(methylsulfanyl)propanoate + CO + formate + 2 H(+)</text>
        <dbReference type="Rhea" id="RHEA:14161"/>
        <dbReference type="ChEBI" id="CHEBI:15378"/>
        <dbReference type="ChEBI" id="CHEBI:15379"/>
        <dbReference type="ChEBI" id="CHEBI:15740"/>
        <dbReference type="ChEBI" id="CHEBI:17245"/>
        <dbReference type="ChEBI" id="CHEBI:49016"/>
        <dbReference type="ChEBI" id="CHEBI:49252"/>
        <dbReference type="EC" id="1.13.11.53"/>
    </reaction>
</comment>
<keyword evidence="5 9" id="KW-0223">Dioxygenase</keyword>
<dbReference type="EC" id="1.13.11.53" evidence="9"/>
<dbReference type="OrthoDB" id="9795636at2"/>
<evidence type="ECO:0000256" key="8">
    <source>
        <dbReference type="ARBA" id="ARBA00023167"/>
    </source>
</evidence>
<dbReference type="PANTHER" id="PTHR23418:SF0">
    <property type="entry name" value="ACIREDUCTONE DIOXYGENASE"/>
    <property type="match status" value="1"/>
</dbReference>
<dbReference type="GO" id="GO:0016151">
    <property type="term" value="F:nickel cation binding"/>
    <property type="evidence" value="ECO:0007669"/>
    <property type="project" value="UniProtKB-UniRule"/>
</dbReference>
<reference evidence="10 11" key="1">
    <citation type="submission" date="2019-07" db="EMBL/GenBank/DDBJ databases">
        <title>Diversity of Bacteria from Kongsfjorden, Arctic.</title>
        <authorList>
            <person name="Yu Y."/>
        </authorList>
    </citation>
    <scope>NUCLEOTIDE SEQUENCE [LARGE SCALE GENOMIC DNA]</scope>
    <source>
        <strain evidence="10 11">SM1923</strain>
    </source>
</reference>
<dbReference type="Gene3D" id="2.60.120.10">
    <property type="entry name" value="Jelly Rolls"/>
    <property type="match status" value="1"/>
</dbReference>
<comment type="caution">
    <text evidence="9">Lacks conserved residue(s) required for the propagation of feature annotation.</text>
</comment>
<dbReference type="Pfam" id="PF03079">
    <property type="entry name" value="ARD"/>
    <property type="match status" value="1"/>
</dbReference>
<comment type="cofactor">
    <cofactor evidence="9">
        <name>Ni(2+)</name>
        <dbReference type="ChEBI" id="CHEBI:49786"/>
    </cofactor>
    <text evidence="9">Binds 1 nickel ion per monomer.</text>
</comment>
<dbReference type="GO" id="GO:0019284">
    <property type="term" value="P:L-methionine salvage from S-adenosylmethionine"/>
    <property type="evidence" value="ECO:0007669"/>
    <property type="project" value="InterPro"/>
</dbReference>
<dbReference type="SUPFAM" id="SSF51182">
    <property type="entry name" value="RmlC-like cupins"/>
    <property type="match status" value="1"/>
</dbReference>
<evidence type="ECO:0000256" key="3">
    <source>
        <dbReference type="ARBA" id="ARBA00022605"/>
    </source>
</evidence>
<evidence type="ECO:0000256" key="7">
    <source>
        <dbReference type="ARBA" id="ARBA00023004"/>
    </source>
</evidence>
<comment type="caution">
    <text evidence="10">The sequence shown here is derived from an EMBL/GenBank/DDBJ whole genome shotgun (WGS) entry which is preliminary data.</text>
</comment>
<evidence type="ECO:0000256" key="2">
    <source>
        <dbReference type="ARBA" id="ARBA00022596"/>
    </source>
</evidence>
<feature type="site" description="Important to generate the dianion" evidence="9">
    <location>
        <position position="105"/>
    </location>
</feature>
<keyword evidence="6 9" id="KW-0560">Oxidoreductase</keyword>
<name>A0A558HGG2_9GAMM</name>
<keyword evidence="11" id="KW-1185">Reference proteome</keyword>
<protein>
    <recommendedName>
        <fullName evidence="9">Acireductone dioxygenase</fullName>
    </recommendedName>
    <alternativeName>
        <fullName evidence="9">1,2-dihydroxy-3-keto-5-methylthiopentene dioxygenase</fullName>
        <shortName evidence="9">DHK-MTPene dioxygenase</shortName>
    </alternativeName>
    <alternativeName>
        <fullName evidence="9">Acireductone dioxygenase (Fe(2+)-requiring)</fullName>
        <shortName evidence="9">ARD'</shortName>
        <shortName evidence="9">Fe-ARD</shortName>
        <ecNumber evidence="9">1.13.11.54</ecNumber>
    </alternativeName>
    <alternativeName>
        <fullName evidence="9">Acireductone dioxygenase (Ni(2+)-requiring)</fullName>
        <shortName evidence="9">ARD</shortName>
        <shortName evidence="9">Ni-ARD</shortName>
        <ecNumber evidence="9">1.13.11.53</ecNumber>
    </alternativeName>
</protein>
<dbReference type="InterPro" id="IPR011051">
    <property type="entry name" value="RmlC_Cupin_sf"/>
</dbReference>
<keyword evidence="8 9" id="KW-0486">Methionine biosynthesis</keyword>
<evidence type="ECO:0000256" key="4">
    <source>
        <dbReference type="ARBA" id="ARBA00022723"/>
    </source>
</evidence>
<dbReference type="AlphaFoldDB" id="A0A558HGG2"/>
<evidence type="ECO:0000313" key="11">
    <source>
        <dbReference type="Proteomes" id="UP000319941"/>
    </source>
</evidence>
<dbReference type="EMBL" id="VNFH01000011">
    <property type="protein sequence ID" value="TVU68158.1"/>
    <property type="molecule type" value="Genomic_DNA"/>
</dbReference>
<dbReference type="STRING" id="553385.GCA_000591415_00457"/>
<dbReference type="RefSeq" id="WP_144727990.1">
    <property type="nucleotide sequence ID" value="NZ_CAWOWR010000013.1"/>
</dbReference>
<dbReference type="UniPathway" id="UPA00904">
    <property type="reaction ID" value="UER00878"/>
</dbReference>
<keyword evidence="3 9" id="KW-0028">Amino-acid biosynthesis</keyword>
<feature type="binding site" evidence="9">
    <location>
        <position position="99"/>
    </location>
    <ligand>
        <name>Ni(2+)</name>
        <dbReference type="ChEBI" id="CHEBI:49786"/>
    </ligand>
</feature>
<evidence type="ECO:0000256" key="9">
    <source>
        <dbReference type="HAMAP-Rule" id="MF_01682"/>
    </source>
</evidence>
<evidence type="ECO:0000256" key="1">
    <source>
        <dbReference type="ARBA" id="ARBA00000428"/>
    </source>
</evidence>
<dbReference type="InterPro" id="IPR004313">
    <property type="entry name" value="ARD"/>
</dbReference>
<evidence type="ECO:0000256" key="5">
    <source>
        <dbReference type="ARBA" id="ARBA00022964"/>
    </source>
</evidence>
<dbReference type="GO" id="GO:0005506">
    <property type="term" value="F:iron ion binding"/>
    <property type="evidence" value="ECO:0007669"/>
    <property type="project" value="UniProtKB-UniRule"/>
</dbReference>
<dbReference type="InterPro" id="IPR014710">
    <property type="entry name" value="RmlC-like_jellyroll"/>
</dbReference>
<dbReference type="InterPro" id="IPR023956">
    <property type="entry name" value="ARD_bac"/>
</dbReference>
<dbReference type="HAMAP" id="MF_01682">
    <property type="entry name" value="Salvage_MtnD"/>
    <property type="match status" value="1"/>
</dbReference>
<dbReference type="GO" id="GO:0010309">
    <property type="term" value="F:acireductone dioxygenase [iron(II)-requiring] activity"/>
    <property type="evidence" value="ECO:0007669"/>
    <property type="project" value="UniProtKB-UniRule"/>
</dbReference>
<keyword evidence="2 9" id="KW-0533">Nickel</keyword>
<dbReference type="CDD" id="cd02232">
    <property type="entry name" value="cupin_ARD"/>
    <property type="match status" value="1"/>
</dbReference>
<dbReference type="PANTHER" id="PTHR23418">
    <property type="entry name" value="ACIREDUCTONE DIOXYGENASE"/>
    <property type="match status" value="1"/>
</dbReference>
<proteinExistence type="inferred from homology"/>
<dbReference type="GO" id="GO:0010308">
    <property type="term" value="F:acireductone dioxygenase (Ni2+-requiring) activity"/>
    <property type="evidence" value="ECO:0007669"/>
    <property type="project" value="UniProtKB-UniRule"/>
</dbReference>
<comment type="catalytic activity">
    <reaction evidence="1 9">
        <text>1,2-dihydroxy-5-(methylsulfanyl)pent-1-en-3-one + O2 = 4-methylsulfanyl-2-oxobutanoate + formate + 2 H(+)</text>
        <dbReference type="Rhea" id="RHEA:24504"/>
        <dbReference type="ChEBI" id="CHEBI:15378"/>
        <dbReference type="ChEBI" id="CHEBI:15379"/>
        <dbReference type="ChEBI" id="CHEBI:15740"/>
        <dbReference type="ChEBI" id="CHEBI:16723"/>
        <dbReference type="ChEBI" id="CHEBI:49252"/>
        <dbReference type="EC" id="1.13.11.54"/>
    </reaction>
</comment>
<evidence type="ECO:0000256" key="6">
    <source>
        <dbReference type="ARBA" id="ARBA00023002"/>
    </source>
</evidence>
<feature type="binding site" evidence="9">
    <location>
        <position position="141"/>
    </location>
    <ligand>
        <name>Fe(2+)</name>
        <dbReference type="ChEBI" id="CHEBI:29033"/>
    </ligand>
</feature>
<evidence type="ECO:0000313" key="10">
    <source>
        <dbReference type="EMBL" id="TVU68158.1"/>
    </source>
</evidence>
<comment type="subunit">
    <text evidence="9">Monomer.</text>
</comment>
<feature type="binding site" evidence="9">
    <location>
        <position position="97"/>
    </location>
    <ligand>
        <name>Ni(2+)</name>
        <dbReference type="ChEBI" id="CHEBI:49786"/>
    </ligand>
</feature>
<feature type="binding site" evidence="9">
    <location>
        <position position="99"/>
    </location>
    <ligand>
        <name>Fe(2+)</name>
        <dbReference type="ChEBI" id="CHEBI:29033"/>
    </ligand>
</feature>
<organism evidence="10 11">
    <name type="scientific">Cobetia crustatorum</name>
    <dbReference type="NCBI Taxonomy" id="553385"/>
    <lineage>
        <taxon>Bacteria</taxon>
        <taxon>Pseudomonadati</taxon>
        <taxon>Pseudomonadota</taxon>
        <taxon>Gammaproteobacteria</taxon>
        <taxon>Oceanospirillales</taxon>
        <taxon>Halomonadaceae</taxon>
        <taxon>Cobetia</taxon>
    </lineage>
</organism>
<feature type="binding site" evidence="9">
    <location>
        <position position="103"/>
    </location>
    <ligand>
        <name>Fe(2+)</name>
        <dbReference type="ChEBI" id="CHEBI:29033"/>
    </ligand>
</feature>
<comment type="pathway">
    <text evidence="9">Amino-acid biosynthesis; L-methionine biosynthesis via salvage pathway; L-methionine from S-methyl-5-thio-alpha-D-ribose 1-phosphate: step 5/6.</text>
</comment>
<feature type="site" description="May play a role in metal incorporation in vivo" evidence="9">
    <location>
        <position position="96"/>
    </location>
</feature>
<keyword evidence="4 9" id="KW-0479">Metal-binding</keyword>
<dbReference type="GO" id="GO:0019509">
    <property type="term" value="P:L-methionine salvage from methylthioadenosine"/>
    <property type="evidence" value="ECO:0007669"/>
    <property type="project" value="UniProtKB-UniRule"/>
</dbReference>
<feature type="binding site" evidence="9">
    <location>
        <position position="97"/>
    </location>
    <ligand>
        <name>Fe(2+)</name>
        <dbReference type="ChEBI" id="CHEBI:29033"/>
    </ligand>
</feature>
<comment type="similarity">
    <text evidence="9">Belongs to the acireductone dioxygenase (ARD) family.</text>
</comment>
<feature type="binding site" evidence="9">
    <location>
        <position position="103"/>
    </location>
    <ligand>
        <name>Ni(2+)</name>
        <dbReference type="ChEBI" id="CHEBI:49786"/>
    </ligand>
</feature>